<accession>A0A1P8EGW6</accession>
<gene>
    <name evidence="1" type="ORF">BEN76_05205</name>
</gene>
<dbReference type="SUPFAM" id="SSF48613">
    <property type="entry name" value="Heme oxygenase-like"/>
    <property type="match status" value="1"/>
</dbReference>
<sequence length="279" mass="31971">MNKFSFTQSENARTEALNFVKNSLTLDQWNLHQAQIQLLKQSVEQHALFQHPILNQLQSSTLSLHHLKKIHLNYFIAIVKIFTDALSMLIFDAHTLEKNQNIKTNMRVKAKVYARYLLSLNLIDELGFNTLDLALSSPSKAHLTYFLQLLEALSLDTNDLAQTVSQAHRVSDYIASHFHDYQALLLILAITEQQVIVYSEALSINVAKFDPKFSSGYYECHGVVGCGHSLANDDNHEDDIWMLLTQALDTSRTDELSAIIHEFLDIWHDFWESMYVASF</sequence>
<evidence type="ECO:0000313" key="2">
    <source>
        <dbReference type="Proteomes" id="UP000185674"/>
    </source>
</evidence>
<dbReference type="AlphaFoldDB" id="A0A1P8EGW6"/>
<protein>
    <recommendedName>
        <fullName evidence="3">Iron-containing redox enzyme family protein</fullName>
    </recommendedName>
</protein>
<dbReference type="EMBL" id="CP016896">
    <property type="protein sequence ID" value="APV35444.1"/>
    <property type="molecule type" value="Genomic_DNA"/>
</dbReference>
<organism evidence="1 2">
    <name type="scientific">Acinetobacter soli</name>
    <dbReference type="NCBI Taxonomy" id="487316"/>
    <lineage>
        <taxon>Bacteria</taxon>
        <taxon>Pseudomonadati</taxon>
        <taxon>Pseudomonadota</taxon>
        <taxon>Gammaproteobacteria</taxon>
        <taxon>Moraxellales</taxon>
        <taxon>Moraxellaceae</taxon>
        <taxon>Acinetobacter</taxon>
    </lineage>
</organism>
<dbReference type="Gene3D" id="1.20.910.10">
    <property type="entry name" value="Heme oxygenase-like"/>
    <property type="match status" value="1"/>
</dbReference>
<dbReference type="KEGG" id="asol:BEN76_05205"/>
<proteinExistence type="predicted"/>
<evidence type="ECO:0008006" key="3">
    <source>
        <dbReference type="Google" id="ProtNLM"/>
    </source>
</evidence>
<name>A0A1P8EGW6_9GAMM</name>
<dbReference type="RefSeq" id="WP_076032475.1">
    <property type="nucleotide sequence ID" value="NZ_CP016896.1"/>
</dbReference>
<dbReference type="Proteomes" id="UP000185674">
    <property type="component" value="Chromosome"/>
</dbReference>
<dbReference type="InterPro" id="IPR016084">
    <property type="entry name" value="Haem_Oase-like_multi-hlx"/>
</dbReference>
<dbReference type="eggNOG" id="ENOG502ZBFC">
    <property type="taxonomic scope" value="Bacteria"/>
</dbReference>
<reference evidence="1 2" key="1">
    <citation type="submission" date="2016-08" db="EMBL/GenBank/DDBJ databases">
        <title>Complete genome sequence of Acinetobacter baylyi strain GFJ2.</title>
        <authorList>
            <person name="Tabata M."/>
            <person name="Kuboki S."/>
            <person name="Gibu N."/>
            <person name="Kinouchi Y."/>
            <person name="Vangnai A."/>
            <person name="Kasai D."/>
            <person name="Fukuda M."/>
        </authorList>
    </citation>
    <scope>NUCLEOTIDE SEQUENCE [LARGE SCALE GENOMIC DNA]</scope>
    <source>
        <strain evidence="1 2">GFJ2</strain>
    </source>
</reference>
<dbReference type="STRING" id="487316.BEN76_05205"/>
<evidence type="ECO:0000313" key="1">
    <source>
        <dbReference type="EMBL" id="APV35444.1"/>
    </source>
</evidence>